<dbReference type="Proteomes" id="UP001470230">
    <property type="component" value="Unassembled WGS sequence"/>
</dbReference>
<dbReference type="EMBL" id="JAPFFF010000022">
    <property type="protein sequence ID" value="KAK8853612.1"/>
    <property type="molecule type" value="Genomic_DNA"/>
</dbReference>
<organism evidence="1 2">
    <name type="scientific">Tritrichomonas musculus</name>
    <dbReference type="NCBI Taxonomy" id="1915356"/>
    <lineage>
        <taxon>Eukaryota</taxon>
        <taxon>Metamonada</taxon>
        <taxon>Parabasalia</taxon>
        <taxon>Tritrichomonadida</taxon>
        <taxon>Tritrichomonadidae</taxon>
        <taxon>Tritrichomonas</taxon>
    </lineage>
</organism>
<proteinExistence type="predicted"/>
<reference evidence="1 2" key="1">
    <citation type="submission" date="2024-04" db="EMBL/GenBank/DDBJ databases">
        <title>Tritrichomonas musculus Genome.</title>
        <authorList>
            <person name="Alves-Ferreira E."/>
            <person name="Grigg M."/>
            <person name="Lorenzi H."/>
            <person name="Galac M."/>
        </authorList>
    </citation>
    <scope>NUCLEOTIDE SEQUENCE [LARGE SCALE GENOMIC DNA]</scope>
    <source>
        <strain evidence="1 2">EAF2021</strain>
    </source>
</reference>
<keyword evidence="2" id="KW-1185">Reference proteome</keyword>
<gene>
    <name evidence="1" type="ORF">M9Y10_017173</name>
</gene>
<evidence type="ECO:0000313" key="2">
    <source>
        <dbReference type="Proteomes" id="UP001470230"/>
    </source>
</evidence>
<name>A0ABR2HVD6_9EUKA</name>
<comment type="caution">
    <text evidence="1">The sequence shown here is derived from an EMBL/GenBank/DDBJ whole genome shotgun (WGS) entry which is preliminary data.</text>
</comment>
<sequence>MENGYKTMKENKAQFSASGEILFLRYLIEYDTYLAIGGQPDNKIIPSMEHFAEDVDIISEVLALQIKRYDILCLDEKLQPHTMWQEVGFTKGESKLIYEIAKKRRNYQEFWEEAVLPFYKQDNIIISSNGALNCCYYQMVKHYLGQFEGLPWTKWPNWVNQEAALESYRCYKADILPNISVRNEREVNLSIWDMEFNGGMAAENQRLYQVLMSAAWMIKNDPFCTFKVENGQPNPDKIAIERSNGALSLQYAILTLQNTGASFNSDNLTKLLFRSTSNFFQLRTIMAMKQCKFEQEMKISEDGQQRFLNEYNNYTYFQFGQNEGLDQAWREAYNQANIAFAKQEMDIALKTWGNGGTPEAYLEEKEAVLKNTIIQEIDNLIATMNQRIATATQSQQKIETEILQLLKEENEKKQKHIRGLETNDAMYKNVTQYFNWFYPGRTDEEFQAKLDSYKNKSLEEAEREMKDEVSRLVDAWNVNIFSLFSVIINKHNQTFKTTLLIFSMTFTK</sequence>
<protein>
    <submittedName>
        <fullName evidence="1">Uncharacterized protein</fullName>
    </submittedName>
</protein>
<accession>A0ABR2HVD6</accession>
<evidence type="ECO:0000313" key="1">
    <source>
        <dbReference type="EMBL" id="KAK8853612.1"/>
    </source>
</evidence>